<evidence type="ECO:0000313" key="2">
    <source>
        <dbReference type="EMBL" id="QDY42500.1"/>
    </source>
</evidence>
<evidence type="ECO:0000256" key="1">
    <source>
        <dbReference type="SAM" id="SignalP"/>
    </source>
</evidence>
<reference evidence="2 3" key="1">
    <citation type="submission" date="2018-10" db="EMBL/GenBank/DDBJ databases">
        <title>Genome Sequencing of Pantoea dispersa DSM 32899.</title>
        <authorList>
            <person name="Nawrath M."/>
            <person name="Ottenheim C."/>
            <person name="Wilm A."/>
            <person name="Zimmermann W."/>
            <person name="Wu J.C."/>
        </authorList>
    </citation>
    <scope>NUCLEOTIDE SEQUENCE [LARGE SCALE GENOMIC DNA]</scope>
    <source>
        <strain evidence="2 3">DSM 32899</strain>
    </source>
</reference>
<feature type="signal peptide" evidence="1">
    <location>
        <begin position="1"/>
        <end position="32"/>
    </location>
</feature>
<proteinExistence type="predicted"/>
<keyword evidence="1" id="KW-0732">Signal</keyword>
<dbReference type="KEGG" id="pdis:D8B20_11610"/>
<dbReference type="EMBL" id="CP032702">
    <property type="protein sequence ID" value="QDY42500.1"/>
    <property type="molecule type" value="Genomic_DNA"/>
</dbReference>
<feature type="chain" id="PRO_5021858759" evidence="1">
    <location>
        <begin position="33"/>
        <end position="76"/>
    </location>
</feature>
<dbReference type="Proteomes" id="UP000319411">
    <property type="component" value="Chromosome"/>
</dbReference>
<name>A0A518XE70_9GAMM</name>
<keyword evidence="3" id="KW-1185">Reference proteome</keyword>
<sequence>MTFPAYKTRAAGSKRKLIWIAPAAATAAVLSAAGDESAVQQPRLIDIHLLAAHFLRLKKGFFRRGNSGADRQTWRG</sequence>
<accession>A0A518XE70</accession>
<organism evidence="2 3">
    <name type="scientific">Candidatus Pantoea soli</name>
    <dbReference type="NCBI Taxonomy" id="3098669"/>
    <lineage>
        <taxon>Bacteria</taxon>
        <taxon>Pseudomonadati</taxon>
        <taxon>Pseudomonadota</taxon>
        <taxon>Gammaproteobacteria</taxon>
        <taxon>Enterobacterales</taxon>
        <taxon>Erwiniaceae</taxon>
        <taxon>Pantoea</taxon>
    </lineage>
</organism>
<evidence type="ECO:0000313" key="3">
    <source>
        <dbReference type="Proteomes" id="UP000319411"/>
    </source>
</evidence>
<dbReference type="AlphaFoldDB" id="A0A518XE70"/>
<gene>
    <name evidence="2" type="ORF">D8B20_11610</name>
</gene>
<protein>
    <submittedName>
        <fullName evidence="2">Uncharacterized protein</fullName>
    </submittedName>
</protein>